<dbReference type="EMBL" id="JAPFRF010000002">
    <property type="protein sequence ID" value="KAJ7341191.1"/>
    <property type="molecule type" value="Genomic_DNA"/>
</dbReference>
<organism evidence="1 2">
    <name type="scientific">Phrynocephalus forsythii</name>
    <dbReference type="NCBI Taxonomy" id="171643"/>
    <lineage>
        <taxon>Eukaryota</taxon>
        <taxon>Metazoa</taxon>
        <taxon>Chordata</taxon>
        <taxon>Craniata</taxon>
        <taxon>Vertebrata</taxon>
        <taxon>Euteleostomi</taxon>
        <taxon>Lepidosauria</taxon>
        <taxon>Squamata</taxon>
        <taxon>Bifurcata</taxon>
        <taxon>Unidentata</taxon>
        <taxon>Episquamata</taxon>
        <taxon>Toxicofera</taxon>
        <taxon>Iguania</taxon>
        <taxon>Acrodonta</taxon>
        <taxon>Agamidae</taxon>
        <taxon>Agaminae</taxon>
        <taxon>Phrynocephalus</taxon>
    </lineage>
</organism>
<accession>A0A9Q0Y3K6</accession>
<reference evidence="1" key="1">
    <citation type="journal article" date="2023" name="DNA Res.">
        <title>Chromosome-level genome assembly of Phrynocephalus forsythii using third-generation DNA sequencing and Hi-C analysis.</title>
        <authorList>
            <person name="Qi Y."/>
            <person name="Zhao W."/>
            <person name="Zhao Y."/>
            <person name="Niu C."/>
            <person name="Cao S."/>
            <person name="Zhang Y."/>
        </authorList>
    </citation>
    <scope>NUCLEOTIDE SEQUENCE</scope>
    <source>
        <tissue evidence="1">Muscle</tissue>
    </source>
</reference>
<gene>
    <name evidence="1" type="ORF">JRQ81_005017</name>
</gene>
<evidence type="ECO:0000313" key="2">
    <source>
        <dbReference type="Proteomes" id="UP001142489"/>
    </source>
</evidence>
<evidence type="ECO:0000313" key="1">
    <source>
        <dbReference type="EMBL" id="KAJ7341191.1"/>
    </source>
</evidence>
<name>A0A9Q0Y3K6_9SAUR</name>
<keyword evidence="2" id="KW-1185">Reference proteome</keyword>
<proteinExistence type="predicted"/>
<dbReference type="AlphaFoldDB" id="A0A9Q0Y3K6"/>
<sequence length="146" mass="15525">MSEACAFPYFLLLDYLMQQETSVDCFTCSNYYSPNTLFGLCYSTADDRSQMLSSNSQVAKKLTVAICCMKAPSSRFGPEEGFGENQLLLSGVSGFGGLTSQLGSLPVGPVGSRGPRLSRLVFVLAAARLPRADFVGCFKSLGGGCS</sequence>
<dbReference type="Proteomes" id="UP001142489">
    <property type="component" value="Unassembled WGS sequence"/>
</dbReference>
<protein>
    <submittedName>
        <fullName evidence="1">Uncharacterized protein</fullName>
    </submittedName>
</protein>
<comment type="caution">
    <text evidence="1">The sequence shown here is derived from an EMBL/GenBank/DDBJ whole genome shotgun (WGS) entry which is preliminary data.</text>
</comment>